<comment type="similarity">
    <text evidence="2 4">Belongs to the nucleoporin interacting component (NIC) family.</text>
</comment>
<name>A0ABU6ZPD5_9FABA</name>
<comment type="caution">
    <text evidence="5">The sequence shown here is derived from an EMBL/GenBank/DDBJ whole genome shotgun (WGS) entry which is preliminary data.</text>
</comment>
<evidence type="ECO:0000313" key="5">
    <source>
        <dbReference type="EMBL" id="MED6223842.1"/>
    </source>
</evidence>
<keyword evidence="3 4" id="KW-0539">Nucleus</keyword>
<dbReference type="EMBL" id="JASCZI010272928">
    <property type="protein sequence ID" value="MED6223842.1"/>
    <property type="molecule type" value="Genomic_DNA"/>
</dbReference>
<keyword evidence="4" id="KW-0509">mRNA transport</keyword>
<accession>A0ABU6ZPD5</accession>
<reference evidence="5 6" key="1">
    <citation type="journal article" date="2023" name="Plants (Basel)">
        <title>Bridging the Gap: Combining Genomics and Transcriptomics Approaches to Understand Stylosanthes scabra, an Orphan Legume from the Brazilian Caatinga.</title>
        <authorList>
            <person name="Ferreira-Neto J.R.C."/>
            <person name="da Silva M.D."/>
            <person name="Binneck E."/>
            <person name="de Melo N.F."/>
            <person name="da Silva R.H."/>
            <person name="de Melo A.L.T.M."/>
            <person name="Pandolfi V."/>
            <person name="Bustamante F.O."/>
            <person name="Brasileiro-Vidal A.C."/>
            <person name="Benko-Iseppon A.M."/>
        </authorList>
    </citation>
    <scope>NUCLEOTIDE SEQUENCE [LARGE SCALE GENOMIC DNA]</scope>
    <source>
        <tissue evidence="5">Leaves</tissue>
    </source>
</reference>
<evidence type="ECO:0000256" key="3">
    <source>
        <dbReference type="ARBA" id="ARBA00023242"/>
    </source>
</evidence>
<keyword evidence="6" id="KW-1185">Reference proteome</keyword>
<sequence>MDAYAEVSTIIRQYGSMYLRLGDLQMALEYYAQAAAAVGGGQLSWTGRGNVDQQRQRSLMLKQLLTEILLRDGGIFLLLGPRGAGEEGQLGRFVTDPKARHQFLIEAACQCQEAGIYDKSIEIQKRVGSFSMALDTINKCLSEAICALFHGRLDGESQTAGLIHSGNEILETYNYHPDVSLQERERVFEQQTVLRQLESILSIHKLARVGHQVEALREIAKLPFLPLDPRGPDIAVDVFENLSPHVQACIPDLLKVALTCLDNVTDSDGSLRALRAKIASFIANNMKRNWPRDLYETVAQRL</sequence>
<evidence type="ECO:0000256" key="2">
    <source>
        <dbReference type="ARBA" id="ARBA00010186"/>
    </source>
</evidence>
<organism evidence="5 6">
    <name type="scientific">Stylosanthes scabra</name>
    <dbReference type="NCBI Taxonomy" id="79078"/>
    <lineage>
        <taxon>Eukaryota</taxon>
        <taxon>Viridiplantae</taxon>
        <taxon>Streptophyta</taxon>
        <taxon>Embryophyta</taxon>
        <taxon>Tracheophyta</taxon>
        <taxon>Spermatophyta</taxon>
        <taxon>Magnoliopsida</taxon>
        <taxon>eudicotyledons</taxon>
        <taxon>Gunneridae</taxon>
        <taxon>Pentapetalae</taxon>
        <taxon>rosids</taxon>
        <taxon>fabids</taxon>
        <taxon>Fabales</taxon>
        <taxon>Fabaceae</taxon>
        <taxon>Papilionoideae</taxon>
        <taxon>50 kb inversion clade</taxon>
        <taxon>dalbergioids sensu lato</taxon>
        <taxon>Dalbergieae</taxon>
        <taxon>Pterocarpus clade</taxon>
        <taxon>Stylosanthes</taxon>
    </lineage>
</organism>
<dbReference type="PANTHER" id="PTHR11225:SF4">
    <property type="entry name" value="NUCLEAR PORE COMPLEX PROTEIN NUP93"/>
    <property type="match status" value="1"/>
</dbReference>
<keyword evidence="4" id="KW-0653">Protein transport</keyword>
<gene>
    <name evidence="5" type="primary">NUP93A_3</name>
    <name evidence="5" type="ORF">PIB30_116646</name>
</gene>
<keyword evidence="4" id="KW-0813">Transport</keyword>
<keyword evidence="4" id="KW-0472">Membrane</keyword>
<protein>
    <recommendedName>
        <fullName evidence="4">Nuclear pore protein</fullName>
    </recommendedName>
</protein>
<keyword evidence="4" id="KW-0906">Nuclear pore complex</keyword>
<keyword evidence="4" id="KW-0811">Translocation</keyword>
<evidence type="ECO:0000256" key="4">
    <source>
        <dbReference type="RuleBase" id="RU364035"/>
    </source>
</evidence>
<proteinExistence type="inferred from homology"/>
<dbReference type="Pfam" id="PF04097">
    <property type="entry name" value="Nic96"/>
    <property type="match status" value="1"/>
</dbReference>
<dbReference type="Proteomes" id="UP001341840">
    <property type="component" value="Unassembled WGS sequence"/>
</dbReference>
<dbReference type="InterPro" id="IPR007231">
    <property type="entry name" value="Nucleoporin_int_Nup93/Nic96"/>
</dbReference>
<evidence type="ECO:0000313" key="6">
    <source>
        <dbReference type="Proteomes" id="UP001341840"/>
    </source>
</evidence>
<dbReference type="PANTHER" id="PTHR11225">
    <property type="entry name" value="NUCLEAR PORE COMPLEX PROTEIN NUP93 NUCLEOPORIN NUP93 DEAD EYE PROTEIN"/>
    <property type="match status" value="1"/>
</dbReference>
<comment type="subcellular location">
    <subcellularLocation>
        <location evidence="1">Nucleus envelope</location>
    </subcellularLocation>
    <subcellularLocation>
        <location evidence="4">Nucleus</location>
        <location evidence="4">Nuclear pore complex</location>
    </subcellularLocation>
</comment>
<evidence type="ECO:0000256" key="1">
    <source>
        <dbReference type="ARBA" id="ARBA00004259"/>
    </source>
</evidence>